<feature type="domain" description="Putative Se/S carrier protein-like" evidence="1">
    <location>
        <begin position="6"/>
        <end position="73"/>
    </location>
</feature>
<dbReference type="EMBL" id="FUZT01000005">
    <property type="protein sequence ID" value="SKC70005.1"/>
    <property type="molecule type" value="Genomic_DNA"/>
</dbReference>
<sequence>MVSNSIIVVFNSKNHAFHLEKVLKENEYKPNLYNAPGYLSKSCSMAIKIDESAYDFIVKKISSNKLDVYRIYKVCYKNNEKIYMVLKKYK</sequence>
<dbReference type="InterPro" id="IPR021778">
    <property type="entry name" value="Se/S_carrier-like"/>
</dbReference>
<proteinExistence type="predicted"/>
<dbReference type="AlphaFoldDB" id="A0A1T5L2S3"/>
<dbReference type="Proteomes" id="UP000190285">
    <property type="component" value="Unassembled WGS sequence"/>
</dbReference>
<evidence type="ECO:0000313" key="2">
    <source>
        <dbReference type="EMBL" id="SKC70005.1"/>
    </source>
</evidence>
<protein>
    <recommendedName>
        <fullName evidence="1">Putative Se/S carrier protein-like domain-containing protein</fullName>
    </recommendedName>
</protein>
<dbReference type="RefSeq" id="WP_079491848.1">
    <property type="nucleotide sequence ID" value="NZ_FUZT01000005.1"/>
</dbReference>
<keyword evidence="3" id="KW-1185">Reference proteome</keyword>
<organism evidence="2 3">
    <name type="scientific">Maledivibacter halophilus</name>
    <dbReference type="NCBI Taxonomy" id="36842"/>
    <lineage>
        <taxon>Bacteria</taxon>
        <taxon>Bacillati</taxon>
        <taxon>Bacillota</taxon>
        <taxon>Clostridia</taxon>
        <taxon>Peptostreptococcales</taxon>
        <taxon>Caminicellaceae</taxon>
        <taxon>Maledivibacter</taxon>
    </lineage>
</organism>
<dbReference type="Pfam" id="PF11823">
    <property type="entry name" value="Se_S_carrier"/>
    <property type="match status" value="1"/>
</dbReference>
<evidence type="ECO:0000259" key="1">
    <source>
        <dbReference type="Pfam" id="PF11823"/>
    </source>
</evidence>
<reference evidence="2 3" key="1">
    <citation type="submission" date="2017-02" db="EMBL/GenBank/DDBJ databases">
        <authorList>
            <person name="Peterson S.W."/>
        </authorList>
    </citation>
    <scope>NUCLEOTIDE SEQUENCE [LARGE SCALE GENOMIC DNA]</scope>
    <source>
        <strain evidence="2 3">M1</strain>
    </source>
</reference>
<evidence type="ECO:0000313" key="3">
    <source>
        <dbReference type="Proteomes" id="UP000190285"/>
    </source>
</evidence>
<gene>
    <name evidence="2" type="ORF">SAMN02194393_02357</name>
</gene>
<dbReference type="OrthoDB" id="3192849at2"/>
<name>A0A1T5L2S3_9FIRM</name>
<accession>A0A1T5L2S3</accession>